<feature type="domain" description="Kazal-like" evidence="10">
    <location>
        <begin position="435"/>
        <end position="487"/>
    </location>
</feature>
<evidence type="ECO:0000256" key="2">
    <source>
        <dbReference type="ARBA" id="ARBA00009657"/>
    </source>
</evidence>
<feature type="transmembrane region" description="Helical" evidence="8">
    <location>
        <begin position="504"/>
        <end position="528"/>
    </location>
</feature>
<dbReference type="CDD" id="cd17336">
    <property type="entry name" value="MFS_SLCO_OATP"/>
    <property type="match status" value="1"/>
</dbReference>
<comment type="caution">
    <text evidence="11">The sequence shown here is derived from an EMBL/GenBank/DDBJ whole genome shotgun (WGS) entry which is preliminary data.</text>
</comment>
<gene>
    <name evidence="11" type="ORF">MGAL_10B051866</name>
</gene>
<feature type="transmembrane region" description="Helical" evidence="8">
    <location>
        <begin position="94"/>
        <end position="115"/>
    </location>
</feature>
<feature type="transmembrane region" description="Helical" evidence="8">
    <location>
        <begin position="368"/>
        <end position="390"/>
    </location>
</feature>
<dbReference type="GO" id="GO:0006811">
    <property type="term" value="P:monoatomic ion transport"/>
    <property type="evidence" value="ECO:0007669"/>
    <property type="project" value="UniProtKB-KW"/>
</dbReference>
<dbReference type="Gene3D" id="1.20.1250.20">
    <property type="entry name" value="MFS general substrate transporter like domains"/>
    <property type="match status" value="1"/>
</dbReference>
<dbReference type="GO" id="GO:0043252">
    <property type="term" value="P:sodium-independent organic anion transport"/>
    <property type="evidence" value="ECO:0007669"/>
    <property type="project" value="TreeGrafter"/>
</dbReference>
<dbReference type="GO" id="GO:0016323">
    <property type="term" value="C:basolateral plasma membrane"/>
    <property type="evidence" value="ECO:0007669"/>
    <property type="project" value="TreeGrafter"/>
</dbReference>
<comment type="subcellular location">
    <subcellularLocation>
        <location evidence="1 8">Cell membrane</location>
        <topology evidence="1 8">Multi-pass membrane protein</topology>
    </subcellularLocation>
</comment>
<dbReference type="SUPFAM" id="SSF100895">
    <property type="entry name" value="Kazal-type serine protease inhibitors"/>
    <property type="match status" value="1"/>
</dbReference>
<evidence type="ECO:0000313" key="12">
    <source>
        <dbReference type="Proteomes" id="UP000596742"/>
    </source>
</evidence>
<evidence type="ECO:0000256" key="6">
    <source>
        <dbReference type="ARBA" id="ARBA00023136"/>
    </source>
</evidence>
<feature type="transmembrane region" description="Helical" evidence="8">
    <location>
        <begin position="66"/>
        <end position="87"/>
    </location>
</feature>
<accession>A0A8B6D3N0</accession>
<feature type="transmembrane region" description="Helical" evidence="8">
    <location>
        <begin position="27"/>
        <end position="46"/>
    </location>
</feature>
<dbReference type="SUPFAM" id="SSF103473">
    <property type="entry name" value="MFS general substrate transporter"/>
    <property type="match status" value="1"/>
</dbReference>
<dbReference type="Pfam" id="PF03137">
    <property type="entry name" value="OATP"/>
    <property type="match status" value="1"/>
</dbReference>
<feature type="transmembrane region" description="Helical" evidence="8">
    <location>
        <begin position="540"/>
        <end position="557"/>
    </location>
</feature>
<evidence type="ECO:0000259" key="10">
    <source>
        <dbReference type="PROSITE" id="PS51465"/>
    </source>
</evidence>
<dbReference type="InterPro" id="IPR036259">
    <property type="entry name" value="MFS_trans_sf"/>
</dbReference>
<dbReference type="Pfam" id="PF07648">
    <property type="entry name" value="Kazal_2"/>
    <property type="match status" value="1"/>
</dbReference>
<keyword evidence="6 8" id="KW-0472">Membrane</keyword>
<keyword evidence="12" id="KW-1185">Reference proteome</keyword>
<dbReference type="PANTHER" id="PTHR11388">
    <property type="entry name" value="ORGANIC ANION TRANSPORTER"/>
    <property type="match status" value="1"/>
</dbReference>
<keyword evidence="8" id="KW-0813">Transport</keyword>
<sequence>MSTDLEIQCGIGTFNPNCLQCCATLKIFTVFYSISALMTSTLSVYIASQITTIEKQFGFTSTQSGLLMSCNDIGYLAVTLFVSYFADILHAPRVLSFSTLLFGAAGMICAIPYFVSPMYSKSILSKTSNVSRSGDFFGKIMSSGQLCKASSTFDQSNSNMSCSSQSDSNTSLGVANEFTPVAMTLIAIGMIVQGIGKSPRNAFITTYIDNNVKKTQTAVYIGSVMAVAIFGPVLGFGFGGLFSKIYVTLEDVDISPRDPRWIGAWWVGFLTFGIGSLLTALPVMCFPKRFHVKQTPVNTKRLKKKGKMRMIEGTRGFFKDLFGLLRNKLYVLIIVSRCMILIIVSGSVAFGPKYIETQFTLPAWKSNLVIGVTRIIAVSFGTFVGGYLTSKKKLSPLGCGRLIVILSLFTIVHYFILMFLGCPTPKIIGYDRNLTNTSDICTSNCNCNSEAYFPVCGSDNKNYFSPCHAGCSGTSKSQGFTNCTCIDPTATATPGLCSTDCQMLVPYLVVTCVFSLVESLVIMPSFMFMLRSVKEKQKGIAIAVFAFVSTLLGWFLGPVIFGEIIDMCCKIWSSRCGVKGSCALYNNLNFRYAIYGFSLILRCIVLIVEIVTYLIARKKTDWSIGETRRESKIDNPEIHTFIVDEGDNNENNRYIKTCLKDKEFEQTKNPG</sequence>
<feature type="transmembrane region" description="Helical" evidence="8">
    <location>
        <begin position="594"/>
        <end position="616"/>
    </location>
</feature>
<keyword evidence="5 8" id="KW-1133">Transmembrane helix</keyword>
<reference evidence="11" key="1">
    <citation type="submission" date="2018-11" db="EMBL/GenBank/DDBJ databases">
        <authorList>
            <person name="Alioto T."/>
            <person name="Alioto T."/>
        </authorList>
    </citation>
    <scope>NUCLEOTIDE SEQUENCE</scope>
</reference>
<evidence type="ECO:0000256" key="4">
    <source>
        <dbReference type="ARBA" id="ARBA00022692"/>
    </source>
</evidence>
<evidence type="ECO:0000259" key="9">
    <source>
        <dbReference type="PROSITE" id="PS50850"/>
    </source>
</evidence>
<keyword evidence="8" id="KW-0406">Ion transport</keyword>
<feature type="transmembrane region" description="Helical" evidence="8">
    <location>
        <begin position="217"/>
        <end position="242"/>
    </location>
</feature>
<dbReference type="PANTHER" id="PTHR11388:SF142">
    <property type="entry name" value="SOLUTE CARRIER ORGANIC ANION TRANSPORTER FAMILY MEMBER 5A1"/>
    <property type="match status" value="1"/>
</dbReference>
<evidence type="ECO:0000256" key="7">
    <source>
        <dbReference type="ARBA" id="ARBA00023157"/>
    </source>
</evidence>
<dbReference type="AlphaFoldDB" id="A0A8B6D3N0"/>
<protein>
    <recommendedName>
        <fullName evidence="8">Solute carrier organic anion transporter family member</fullName>
    </recommendedName>
</protein>
<dbReference type="InterPro" id="IPR002350">
    <property type="entry name" value="Kazal_dom"/>
</dbReference>
<feature type="transmembrane region" description="Helical" evidence="8">
    <location>
        <begin position="262"/>
        <end position="286"/>
    </location>
</feature>
<proteinExistence type="inferred from homology"/>
<dbReference type="PROSITE" id="PS51465">
    <property type="entry name" value="KAZAL_2"/>
    <property type="match status" value="1"/>
</dbReference>
<dbReference type="OrthoDB" id="5062115at2759"/>
<evidence type="ECO:0000256" key="1">
    <source>
        <dbReference type="ARBA" id="ARBA00004651"/>
    </source>
</evidence>
<evidence type="ECO:0000256" key="5">
    <source>
        <dbReference type="ARBA" id="ARBA00022989"/>
    </source>
</evidence>
<evidence type="ECO:0000256" key="8">
    <source>
        <dbReference type="RuleBase" id="RU362056"/>
    </source>
</evidence>
<dbReference type="GO" id="GO:0015347">
    <property type="term" value="F:sodium-independent organic anion transmembrane transporter activity"/>
    <property type="evidence" value="ECO:0007669"/>
    <property type="project" value="TreeGrafter"/>
</dbReference>
<feature type="transmembrane region" description="Helical" evidence="8">
    <location>
        <begin position="402"/>
        <end position="421"/>
    </location>
</feature>
<organism evidence="11 12">
    <name type="scientific">Mytilus galloprovincialis</name>
    <name type="common">Mediterranean mussel</name>
    <dbReference type="NCBI Taxonomy" id="29158"/>
    <lineage>
        <taxon>Eukaryota</taxon>
        <taxon>Metazoa</taxon>
        <taxon>Spiralia</taxon>
        <taxon>Lophotrochozoa</taxon>
        <taxon>Mollusca</taxon>
        <taxon>Bivalvia</taxon>
        <taxon>Autobranchia</taxon>
        <taxon>Pteriomorphia</taxon>
        <taxon>Mytilida</taxon>
        <taxon>Mytiloidea</taxon>
        <taxon>Mytilidae</taxon>
        <taxon>Mytilinae</taxon>
        <taxon>Mytilus</taxon>
    </lineage>
</organism>
<dbReference type="Proteomes" id="UP000596742">
    <property type="component" value="Unassembled WGS sequence"/>
</dbReference>
<dbReference type="PROSITE" id="PS50850">
    <property type="entry name" value="MFS"/>
    <property type="match status" value="1"/>
</dbReference>
<keyword evidence="4 8" id="KW-0812">Transmembrane</keyword>
<feature type="transmembrane region" description="Helical" evidence="8">
    <location>
        <begin position="178"/>
        <end position="196"/>
    </location>
</feature>
<comment type="similarity">
    <text evidence="2 8">Belongs to the organo anion transporter (TC 2.A.60) family.</text>
</comment>
<keyword evidence="3" id="KW-1003">Cell membrane</keyword>
<name>A0A8B6D3N0_MYTGA</name>
<feature type="domain" description="Major facilitator superfamily (MFS) profile" evidence="9">
    <location>
        <begin position="28"/>
        <end position="620"/>
    </location>
</feature>
<dbReference type="InterPro" id="IPR004156">
    <property type="entry name" value="OATP"/>
</dbReference>
<dbReference type="EMBL" id="UYJE01002826">
    <property type="protein sequence ID" value="VDI14037.1"/>
    <property type="molecule type" value="Genomic_DNA"/>
</dbReference>
<feature type="transmembrane region" description="Helical" evidence="8">
    <location>
        <begin position="329"/>
        <end position="348"/>
    </location>
</feature>
<evidence type="ECO:0000313" key="11">
    <source>
        <dbReference type="EMBL" id="VDI14037.1"/>
    </source>
</evidence>
<dbReference type="InterPro" id="IPR036058">
    <property type="entry name" value="Kazal_dom_sf"/>
</dbReference>
<keyword evidence="7" id="KW-1015">Disulfide bond</keyword>
<dbReference type="InterPro" id="IPR020846">
    <property type="entry name" value="MFS_dom"/>
</dbReference>
<dbReference type="NCBIfam" id="TIGR00805">
    <property type="entry name" value="oat"/>
    <property type="match status" value="1"/>
</dbReference>
<evidence type="ECO:0000256" key="3">
    <source>
        <dbReference type="ARBA" id="ARBA00022475"/>
    </source>
</evidence>